<dbReference type="OrthoDB" id="406551at2759"/>
<name>A0A6G1CHM9_9ORYZ</name>
<keyword evidence="2" id="KW-1185">Reference proteome</keyword>
<evidence type="ECO:0000313" key="2">
    <source>
        <dbReference type="Proteomes" id="UP000479710"/>
    </source>
</evidence>
<protein>
    <submittedName>
        <fullName evidence="1">Uncharacterized protein</fullName>
    </submittedName>
</protein>
<dbReference type="Proteomes" id="UP000479710">
    <property type="component" value="Unassembled WGS sequence"/>
</dbReference>
<dbReference type="EMBL" id="SPHZ02000009">
    <property type="protein sequence ID" value="KAF0899561.1"/>
    <property type="molecule type" value="Genomic_DNA"/>
</dbReference>
<organism evidence="1 2">
    <name type="scientific">Oryza meyeriana var. granulata</name>
    <dbReference type="NCBI Taxonomy" id="110450"/>
    <lineage>
        <taxon>Eukaryota</taxon>
        <taxon>Viridiplantae</taxon>
        <taxon>Streptophyta</taxon>
        <taxon>Embryophyta</taxon>
        <taxon>Tracheophyta</taxon>
        <taxon>Spermatophyta</taxon>
        <taxon>Magnoliopsida</taxon>
        <taxon>Liliopsida</taxon>
        <taxon>Poales</taxon>
        <taxon>Poaceae</taxon>
        <taxon>BOP clade</taxon>
        <taxon>Oryzoideae</taxon>
        <taxon>Oryzeae</taxon>
        <taxon>Oryzinae</taxon>
        <taxon>Oryza</taxon>
        <taxon>Oryza meyeriana</taxon>
    </lineage>
</organism>
<dbReference type="PANTHER" id="PTHR33880:SF4">
    <property type="entry name" value="OS07G0189700 PROTEIN"/>
    <property type="match status" value="1"/>
</dbReference>
<comment type="caution">
    <text evidence="1">The sequence shown here is derived from an EMBL/GenBank/DDBJ whole genome shotgun (WGS) entry which is preliminary data.</text>
</comment>
<dbReference type="PANTHER" id="PTHR33880">
    <property type="entry name" value="EXPRESSED PROTEIN"/>
    <property type="match status" value="1"/>
</dbReference>
<dbReference type="InterPro" id="IPR038941">
    <property type="entry name" value="At4g14100-like"/>
</dbReference>
<sequence length="109" mass="12483">MYYDCPRGHDLNVVRDQLSGGEPPVYHVEWANGSSYLFDPATSTCRQTGSPPPSTSADGFDCHMWSNFIFSRYYADVATGRLVRWIFNCSTRHADLVEFRKKSLRAQRI</sequence>
<evidence type="ECO:0000313" key="1">
    <source>
        <dbReference type="EMBL" id="KAF0899561.1"/>
    </source>
</evidence>
<gene>
    <name evidence="1" type="ORF">E2562_020767</name>
</gene>
<dbReference type="AlphaFoldDB" id="A0A6G1CHM9"/>
<proteinExistence type="predicted"/>
<reference evidence="1 2" key="1">
    <citation type="submission" date="2019-11" db="EMBL/GenBank/DDBJ databases">
        <title>Whole genome sequence of Oryza granulata.</title>
        <authorList>
            <person name="Li W."/>
        </authorList>
    </citation>
    <scope>NUCLEOTIDE SEQUENCE [LARGE SCALE GENOMIC DNA]</scope>
    <source>
        <strain evidence="2">cv. Menghai</strain>
        <tissue evidence="1">Leaf</tissue>
    </source>
</reference>
<accession>A0A6G1CHM9</accession>